<accession>A0A545SW90</accession>
<dbReference type="SMART" id="SM00935">
    <property type="entry name" value="OmpH"/>
    <property type="match status" value="1"/>
</dbReference>
<keyword evidence="4" id="KW-1185">Reference proteome</keyword>
<protein>
    <submittedName>
        <fullName evidence="3">OmpH family outer membrane protein</fullName>
    </submittedName>
</protein>
<dbReference type="Gene3D" id="3.30.910.20">
    <property type="entry name" value="Skp domain"/>
    <property type="match status" value="1"/>
</dbReference>
<comment type="caution">
    <text evidence="3">The sequence shown here is derived from an EMBL/GenBank/DDBJ whole genome shotgun (WGS) entry which is preliminary data.</text>
</comment>
<dbReference type="Pfam" id="PF03938">
    <property type="entry name" value="OmpH"/>
    <property type="match status" value="1"/>
</dbReference>
<dbReference type="EMBL" id="VICH01000004">
    <property type="protein sequence ID" value="TQV69238.1"/>
    <property type="molecule type" value="Genomic_DNA"/>
</dbReference>
<dbReference type="OrthoDB" id="7868372at2"/>
<evidence type="ECO:0000256" key="2">
    <source>
        <dbReference type="SAM" id="MobiDB-lite"/>
    </source>
</evidence>
<organism evidence="3 4">
    <name type="scientific">Aliiroseovarius halocynthiae</name>
    <dbReference type="NCBI Taxonomy" id="985055"/>
    <lineage>
        <taxon>Bacteria</taxon>
        <taxon>Pseudomonadati</taxon>
        <taxon>Pseudomonadota</taxon>
        <taxon>Alphaproteobacteria</taxon>
        <taxon>Rhodobacterales</taxon>
        <taxon>Paracoccaceae</taxon>
        <taxon>Aliiroseovarius</taxon>
    </lineage>
</organism>
<dbReference type="RefSeq" id="WP_142852989.1">
    <property type="nucleotide sequence ID" value="NZ_ML660019.1"/>
</dbReference>
<evidence type="ECO:0000313" key="4">
    <source>
        <dbReference type="Proteomes" id="UP000315816"/>
    </source>
</evidence>
<dbReference type="Proteomes" id="UP000315816">
    <property type="component" value="Unassembled WGS sequence"/>
</dbReference>
<evidence type="ECO:0000256" key="1">
    <source>
        <dbReference type="SAM" id="Coils"/>
    </source>
</evidence>
<dbReference type="SUPFAM" id="SSF111384">
    <property type="entry name" value="OmpH-like"/>
    <property type="match status" value="1"/>
</dbReference>
<feature type="coiled-coil region" evidence="1">
    <location>
        <begin position="82"/>
        <end position="109"/>
    </location>
</feature>
<sequence>MTQRTTSNSQSRLSSDRKVFRASRSTSFSHPLFAVAFMLVSCAFLLPQGAVAQQSETQPVSQIVTIDRQSLFNLTSYGKRVLASVKAERERLINETRSAEIALEQEERALTDQRAKLDPQSFRVLADAFDSKVSELRREAEVREQGFVKTLESEQSAFFERIGPILGELVRELGAVVILDRRAILLSTSNIDITELAVQRINDRLGDGSEETAVPNPDPEGAPAPNQPAQSEPEPSDAN</sequence>
<keyword evidence="1" id="KW-0175">Coiled coil</keyword>
<name>A0A545SW90_9RHOB</name>
<dbReference type="AlphaFoldDB" id="A0A545SW90"/>
<gene>
    <name evidence="3" type="ORF">FIL88_06685</name>
</gene>
<evidence type="ECO:0000313" key="3">
    <source>
        <dbReference type="EMBL" id="TQV69238.1"/>
    </source>
</evidence>
<dbReference type="InterPro" id="IPR024930">
    <property type="entry name" value="Skp_dom_sf"/>
</dbReference>
<proteinExistence type="predicted"/>
<dbReference type="GO" id="GO:0051082">
    <property type="term" value="F:unfolded protein binding"/>
    <property type="evidence" value="ECO:0007669"/>
    <property type="project" value="InterPro"/>
</dbReference>
<feature type="region of interest" description="Disordered" evidence="2">
    <location>
        <begin position="204"/>
        <end position="239"/>
    </location>
</feature>
<feature type="compositionally biased region" description="Pro residues" evidence="2">
    <location>
        <begin position="216"/>
        <end position="226"/>
    </location>
</feature>
<dbReference type="InterPro" id="IPR005632">
    <property type="entry name" value="Chaperone_Skp"/>
</dbReference>
<reference evidence="3 4" key="1">
    <citation type="submission" date="2019-06" db="EMBL/GenBank/DDBJ databases">
        <title>A novel species of marine bacteria.</title>
        <authorList>
            <person name="Wang Y."/>
        </authorList>
    </citation>
    <scope>NUCLEOTIDE SEQUENCE [LARGE SCALE GENOMIC DNA]</scope>
    <source>
        <strain evidence="3 4">MA1-10</strain>
    </source>
</reference>